<comment type="similarity">
    <text evidence="6">Belongs to the exbB/tolQ family.</text>
</comment>
<keyword evidence="4 8" id="KW-1133">Transmembrane helix</keyword>
<dbReference type="OrthoDB" id="4045at2"/>
<dbReference type="InterPro" id="IPR002898">
    <property type="entry name" value="MotA_ExbB_proton_chnl"/>
</dbReference>
<name>A0A432ZBG8_9GAMM</name>
<keyword evidence="2" id="KW-1003">Cell membrane</keyword>
<keyword evidence="9" id="KW-0732">Signal</keyword>
<dbReference type="EMBL" id="PIQF01000003">
    <property type="protein sequence ID" value="RUO75296.1"/>
    <property type="molecule type" value="Genomic_DNA"/>
</dbReference>
<evidence type="ECO:0000256" key="7">
    <source>
        <dbReference type="SAM" id="MobiDB-lite"/>
    </source>
</evidence>
<keyword evidence="6" id="KW-0653">Protein transport</keyword>
<accession>A0A432ZBG8</accession>
<keyword evidence="12" id="KW-1185">Reference proteome</keyword>
<evidence type="ECO:0000256" key="3">
    <source>
        <dbReference type="ARBA" id="ARBA00022692"/>
    </source>
</evidence>
<evidence type="ECO:0000313" key="11">
    <source>
        <dbReference type="EMBL" id="RUO75296.1"/>
    </source>
</evidence>
<dbReference type="RefSeq" id="WP_126785168.1">
    <property type="nucleotide sequence ID" value="NZ_PIQF01000003.1"/>
</dbReference>
<reference evidence="11 12" key="1">
    <citation type="journal article" date="2011" name="Front. Microbiol.">
        <title>Genomic signatures of strain selection and enhancement in Bacillus atrophaeus var. globigii, a historical biowarfare simulant.</title>
        <authorList>
            <person name="Gibbons H.S."/>
            <person name="Broomall S.M."/>
            <person name="McNew L.A."/>
            <person name="Daligault H."/>
            <person name="Chapman C."/>
            <person name="Bruce D."/>
            <person name="Karavis M."/>
            <person name="Krepps M."/>
            <person name="McGregor P.A."/>
            <person name="Hong C."/>
            <person name="Park K.H."/>
            <person name="Akmal A."/>
            <person name="Feldman A."/>
            <person name="Lin J.S."/>
            <person name="Chang W.E."/>
            <person name="Higgs B.W."/>
            <person name="Demirev P."/>
            <person name="Lindquist J."/>
            <person name="Liem A."/>
            <person name="Fochler E."/>
            <person name="Read T.D."/>
            <person name="Tapia R."/>
            <person name="Johnson S."/>
            <person name="Bishop-Lilly K.A."/>
            <person name="Detter C."/>
            <person name="Han C."/>
            <person name="Sozhamannan S."/>
            <person name="Rosenzweig C.N."/>
            <person name="Skowronski E.W."/>
        </authorList>
    </citation>
    <scope>NUCLEOTIDE SEQUENCE [LARGE SCALE GENOMIC DNA]</scope>
    <source>
        <strain evidence="11 12">CL-SP19</strain>
    </source>
</reference>
<dbReference type="Proteomes" id="UP000287908">
    <property type="component" value="Unassembled WGS sequence"/>
</dbReference>
<feature type="region of interest" description="Disordered" evidence="7">
    <location>
        <begin position="44"/>
        <end position="64"/>
    </location>
</feature>
<evidence type="ECO:0000313" key="12">
    <source>
        <dbReference type="Proteomes" id="UP000287908"/>
    </source>
</evidence>
<dbReference type="InterPro" id="IPR017270">
    <property type="entry name" value="MotA/TolQ/ExbB-rel"/>
</dbReference>
<keyword evidence="6" id="KW-0813">Transport</keyword>
<gene>
    <name evidence="11" type="ORF">CWI81_09990</name>
</gene>
<feature type="signal peptide" evidence="9">
    <location>
        <begin position="1"/>
        <end position="24"/>
    </location>
</feature>
<dbReference type="GO" id="GO:0017038">
    <property type="term" value="P:protein import"/>
    <property type="evidence" value="ECO:0007669"/>
    <property type="project" value="TreeGrafter"/>
</dbReference>
<evidence type="ECO:0000256" key="2">
    <source>
        <dbReference type="ARBA" id="ARBA00022475"/>
    </source>
</evidence>
<protein>
    <submittedName>
        <fullName evidence="11">Energy transducer TonB</fullName>
    </submittedName>
</protein>
<comment type="caution">
    <text evidence="11">The sequence shown here is derived from an EMBL/GenBank/DDBJ whole genome shotgun (WGS) entry which is preliminary data.</text>
</comment>
<proteinExistence type="inferred from homology"/>
<evidence type="ECO:0000259" key="10">
    <source>
        <dbReference type="Pfam" id="PF01618"/>
    </source>
</evidence>
<dbReference type="AlphaFoldDB" id="A0A432ZBG8"/>
<feature type="chain" id="PRO_5019313604" evidence="9">
    <location>
        <begin position="25"/>
        <end position="458"/>
    </location>
</feature>
<evidence type="ECO:0000256" key="5">
    <source>
        <dbReference type="ARBA" id="ARBA00023136"/>
    </source>
</evidence>
<evidence type="ECO:0000256" key="6">
    <source>
        <dbReference type="RuleBase" id="RU004057"/>
    </source>
</evidence>
<feature type="transmembrane region" description="Helical" evidence="8">
    <location>
        <begin position="281"/>
        <end position="307"/>
    </location>
</feature>
<keyword evidence="3 8" id="KW-0812">Transmembrane</keyword>
<feature type="transmembrane region" description="Helical" evidence="8">
    <location>
        <begin position="364"/>
        <end position="386"/>
    </location>
</feature>
<evidence type="ECO:0000256" key="1">
    <source>
        <dbReference type="ARBA" id="ARBA00004651"/>
    </source>
</evidence>
<dbReference type="PIRSF" id="PIRSF037714">
    <property type="entry name" value="TolR"/>
    <property type="match status" value="1"/>
</dbReference>
<feature type="domain" description="MotA/TolQ/ExbB proton channel" evidence="10">
    <location>
        <begin position="337"/>
        <end position="443"/>
    </location>
</feature>
<evidence type="ECO:0000256" key="4">
    <source>
        <dbReference type="ARBA" id="ARBA00022989"/>
    </source>
</evidence>
<evidence type="ECO:0000256" key="9">
    <source>
        <dbReference type="SAM" id="SignalP"/>
    </source>
</evidence>
<dbReference type="GO" id="GO:0005886">
    <property type="term" value="C:plasma membrane"/>
    <property type="evidence" value="ECO:0007669"/>
    <property type="project" value="UniProtKB-SubCell"/>
</dbReference>
<dbReference type="InterPro" id="IPR050790">
    <property type="entry name" value="ExbB/TolQ_transport"/>
</dbReference>
<keyword evidence="5 8" id="KW-0472">Membrane</keyword>
<dbReference type="PANTHER" id="PTHR30625">
    <property type="entry name" value="PROTEIN TOLQ"/>
    <property type="match status" value="1"/>
</dbReference>
<organism evidence="11 12">
    <name type="scientific">Idiomarina seosinensis</name>
    <dbReference type="NCBI Taxonomy" id="281739"/>
    <lineage>
        <taxon>Bacteria</taxon>
        <taxon>Pseudomonadati</taxon>
        <taxon>Pseudomonadota</taxon>
        <taxon>Gammaproteobacteria</taxon>
        <taxon>Alteromonadales</taxon>
        <taxon>Idiomarinaceae</taxon>
        <taxon>Idiomarina</taxon>
    </lineage>
</organism>
<comment type="subcellular location">
    <subcellularLocation>
        <location evidence="1">Cell membrane</location>
        <topology evidence="1">Multi-pass membrane protein</topology>
    </subcellularLocation>
    <subcellularLocation>
        <location evidence="6">Membrane</location>
        <topology evidence="6">Multi-pass membrane protein</topology>
    </subcellularLocation>
</comment>
<feature type="transmembrane region" description="Helical" evidence="8">
    <location>
        <begin position="406"/>
        <end position="431"/>
    </location>
</feature>
<evidence type="ECO:0000256" key="8">
    <source>
        <dbReference type="SAM" id="Phobius"/>
    </source>
</evidence>
<sequence>MFFRTLKQLAVAFTVTALFNSAAAAPAPQEPINLDELLQQLQQGQFSQSEDNKQREQRFRQQEQQQKQILREAINQRDRLEQLAAELETEFENNETQLGNLEDNLTQSMGSLKELFGVLQQVTSDTSGKFQNSVISAQFPARAEELAELAEKMGSSSKMPSINEIEKVWFALQQEMTESGKIAEFTTQVTAAGGDKQQQQVVRVGTFNLVSDGKYLEYNPSTGNTAELVRQPAGRYLSSAEKIQQVEGGTVSFGLDPTGGSILGLLVQAPSLKERIQQGGIVGYIILGLGVIGLLFALERFVSLMLIGNKVKRQLKKPQPSNDNPLGRVMLIKDKYPQADTETLELKLSEGILREVPKITRNLTFIKIISVVAPLMGLLGTVTGMINTFQAITLFGTGDPKLMAGGISQALVTTVLGLVVAIPMTLLFAMLHTRSKNMIHILQEQASGIIAERSERGE</sequence>
<dbReference type="PANTHER" id="PTHR30625:SF11">
    <property type="entry name" value="MOTA_TOLQ_EXBB PROTON CHANNEL DOMAIN-CONTAINING PROTEIN"/>
    <property type="match status" value="1"/>
</dbReference>
<dbReference type="Pfam" id="PF01618">
    <property type="entry name" value="MotA_ExbB"/>
    <property type="match status" value="1"/>
</dbReference>
<feature type="compositionally biased region" description="Basic and acidic residues" evidence="7">
    <location>
        <begin position="50"/>
        <end position="61"/>
    </location>
</feature>